<dbReference type="CDD" id="cd04333">
    <property type="entry name" value="ProX_deacylase"/>
    <property type="match status" value="1"/>
</dbReference>
<accession>A0A0U9HJB1</accession>
<dbReference type="SUPFAM" id="SSF55826">
    <property type="entry name" value="YbaK/ProRS associated domain"/>
    <property type="match status" value="1"/>
</dbReference>
<dbReference type="EMBL" id="DF977001">
    <property type="protein sequence ID" value="GAQ25436.1"/>
    <property type="molecule type" value="Genomic_DNA"/>
</dbReference>
<feature type="domain" description="YbaK/aminoacyl-tRNA synthetase-associated" evidence="1">
    <location>
        <begin position="23"/>
        <end position="140"/>
    </location>
</feature>
<dbReference type="InterPro" id="IPR036754">
    <property type="entry name" value="YbaK/aa-tRNA-synt-asso_dom_sf"/>
</dbReference>
<dbReference type="Pfam" id="PF04073">
    <property type="entry name" value="tRNA_edit"/>
    <property type="match status" value="1"/>
</dbReference>
<organism evidence="2">
    <name type="scientific">Tepidanaerobacter syntrophicus</name>
    <dbReference type="NCBI Taxonomy" id="224999"/>
    <lineage>
        <taxon>Bacteria</taxon>
        <taxon>Bacillati</taxon>
        <taxon>Bacillota</taxon>
        <taxon>Clostridia</taxon>
        <taxon>Thermosediminibacterales</taxon>
        <taxon>Tepidanaerobacteraceae</taxon>
        <taxon>Tepidanaerobacter</taxon>
    </lineage>
</organism>
<dbReference type="PANTHER" id="PTHR30411:SF1">
    <property type="entry name" value="CYTOPLASMIC PROTEIN"/>
    <property type="match status" value="1"/>
</dbReference>
<dbReference type="OrthoDB" id="9798760at2"/>
<keyword evidence="3" id="KW-1185">Reference proteome</keyword>
<gene>
    <name evidence="2" type="ORF">TSYNT_7462</name>
</gene>
<dbReference type="RefSeq" id="WP_059032817.1">
    <property type="nucleotide sequence ID" value="NZ_BSDW01000001.1"/>
</dbReference>
<dbReference type="STRING" id="224999.GCA_001485475_01453"/>
<name>A0A0U9HJB1_9FIRM</name>
<reference evidence="2" key="1">
    <citation type="journal article" date="2016" name="Genome Announc.">
        <title>Draft Genome Sequence of the Syntrophic Lactate-Degrading Bacterium Tepidanaerobacter syntrophicus JLT.</title>
        <authorList>
            <person name="Matsuura N."/>
            <person name="Ohashi A."/>
            <person name="Tourlousse D.M."/>
            <person name="Sekiguchi Y."/>
        </authorList>
    </citation>
    <scope>NUCLEOTIDE SEQUENCE [LARGE SCALE GENOMIC DNA]</scope>
    <source>
        <strain evidence="2">JL</strain>
    </source>
</reference>
<dbReference type="PANTHER" id="PTHR30411">
    <property type="entry name" value="CYTOPLASMIC PROTEIN"/>
    <property type="match status" value="1"/>
</dbReference>
<evidence type="ECO:0000259" key="1">
    <source>
        <dbReference type="Pfam" id="PF04073"/>
    </source>
</evidence>
<evidence type="ECO:0000313" key="2">
    <source>
        <dbReference type="EMBL" id="GAQ25436.1"/>
    </source>
</evidence>
<sequence>MSVEAVKNYFKEKNIDANIKVFEDTSTVEKAAKALNVTEGEIVKSLLLKVKEKYIMVLMAGDKRISNRKFKNIFACKPKMPEPEEVMEITGHPVGGVCPFALRNPIDIYLDISLKEYGTVYPAAGEFNAAVKLSVQELEELTLGKWIDISQ</sequence>
<dbReference type="GO" id="GO:0002161">
    <property type="term" value="F:aminoacyl-tRNA deacylase activity"/>
    <property type="evidence" value="ECO:0007669"/>
    <property type="project" value="InterPro"/>
</dbReference>
<dbReference type="AlphaFoldDB" id="A0A0U9HJB1"/>
<dbReference type="Proteomes" id="UP000062160">
    <property type="component" value="Unassembled WGS sequence"/>
</dbReference>
<proteinExistence type="predicted"/>
<dbReference type="InterPro" id="IPR007214">
    <property type="entry name" value="YbaK/aa-tRNA-synth-assoc-dom"/>
</dbReference>
<evidence type="ECO:0000313" key="3">
    <source>
        <dbReference type="Proteomes" id="UP000062160"/>
    </source>
</evidence>
<dbReference type="Gene3D" id="3.90.960.10">
    <property type="entry name" value="YbaK/aminoacyl-tRNA synthetase-associated domain"/>
    <property type="match status" value="1"/>
</dbReference>
<protein>
    <submittedName>
        <fullName evidence="2">Cys-tRNA(Pro) deacylase, prolyl-tRNA editing enzyme YbaK/EbsC</fullName>
    </submittedName>
</protein>